<reference evidence="2" key="2">
    <citation type="submission" date="2018-04" db="EMBL/GenBank/DDBJ databases">
        <title>OnivRS2 (Oryza nivara Reference Sequence Version 2).</title>
        <authorList>
            <person name="Zhang J."/>
            <person name="Kudrna D."/>
            <person name="Lee S."/>
            <person name="Talag J."/>
            <person name="Rajasekar S."/>
            <person name="Welchert J."/>
            <person name="Hsing Y.-I."/>
            <person name="Wing R.A."/>
        </authorList>
    </citation>
    <scope>NUCLEOTIDE SEQUENCE [LARGE SCALE GENOMIC DNA]</scope>
    <source>
        <strain evidence="2">SL10</strain>
    </source>
</reference>
<evidence type="ECO:0000313" key="2">
    <source>
        <dbReference type="EnsemblPlants" id="ONIVA11G16500.1"/>
    </source>
</evidence>
<sequence length="317" mass="34866">MGGGVARADREAAASAVDRVRPRRIWARRWQIWTPEHGSGRRRPYDSGRWAESGGSPQQWWPTEARVEPMRWRRQRLAWQCQGGAARDGEIRRSAREEVRPAWWRRCTAGGGWHGGGGGSRVTEGGEVEWGGNAASWPLLRGMDGICSTAAIVGGREATCCGRFGRGGTDYHRRLARERGSGRRSARRPARCVEARPVAVEAGTARGGIAGGCGDQLGARRRGRQWKAGWGNMARPAVDEASLARHERQRRRTTQRDEARLVVTEAGTVQGGAAGGCGAVYGAQRQADRGCRCNGPTCRQRLDDGGALWHQPWTRRW</sequence>
<dbReference type="HOGENOM" id="CLU_878209_0_0_1"/>
<reference evidence="2" key="1">
    <citation type="submission" date="2015-04" db="UniProtKB">
        <authorList>
            <consortium name="EnsemblPlants"/>
        </authorList>
    </citation>
    <scope>IDENTIFICATION</scope>
    <source>
        <strain evidence="2">SL10</strain>
    </source>
</reference>
<feature type="region of interest" description="Disordered" evidence="1">
    <location>
        <begin position="37"/>
        <end position="60"/>
    </location>
</feature>
<organism evidence="2">
    <name type="scientific">Oryza nivara</name>
    <name type="common">Indian wild rice</name>
    <name type="synonym">Oryza sativa f. spontanea</name>
    <dbReference type="NCBI Taxonomy" id="4536"/>
    <lineage>
        <taxon>Eukaryota</taxon>
        <taxon>Viridiplantae</taxon>
        <taxon>Streptophyta</taxon>
        <taxon>Embryophyta</taxon>
        <taxon>Tracheophyta</taxon>
        <taxon>Spermatophyta</taxon>
        <taxon>Magnoliopsida</taxon>
        <taxon>Liliopsida</taxon>
        <taxon>Poales</taxon>
        <taxon>Poaceae</taxon>
        <taxon>BOP clade</taxon>
        <taxon>Oryzoideae</taxon>
        <taxon>Oryzeae</taxon>
        <taxon>Oryzinae</taxon>
        <taxon>Oryza</taxon>
    </lineage>
</organism>
<dbReference type="Proteomes" id="UP000006591">
    <property type="component" value="Chromosome 11"/>
</dbReference>
<dbReference type="EnsemblPlants" id="ONIVA11G16500.1">
    <property type="protein sequence ID" value="ONIVA11G16500.1"/>
    <property type="gene ID" value="ONIVA11G16500"/>
</dbReference>
<keyword evidence="3" id="KW-1185">Reference proteome</keyword>
<protein>
    <submittedName>
        <fullName evidence="2">Uncharacterized protein</fullName>
    </submittedName>
</protein>
<dbReference type="Gramene" id="ONIVA11G16500.1">
    <property type="protein sequence ID" value="ONIVA11G16500.1"/>
    <property type="gene ID" value="ONIVA11G16500"/>
</dbReference>
<evidence type="ECO:0000256" key="1">
    <source>
        <dbReference type="SAM" id="MobiDB-lite"/>
    </source>
</evidence>
<name>A0A0E0J345_ORYNI</name>
<proteinExistence type="predicted"/>
<accession>A0A0E0J345</accession>
<dbReference type="AlphaFoldDB" id="A0A0E0J345"/>
<evidence type="ECO:0000313" key="3">
    <source>
        <dbReference type="Proteomes" id="UP000006591"/>
    </source>
</evidence>